<comment type="subcellular location">
    <subcellularLocation>
        <location evidence="1">Endomembrane system</location>
        <topology evidence="1">Multi-pass membrane protein</topology>
    </subcellularLocation>
</comment>
<protein>
    <recommendedName>
        <fullName evidence="7">Major facilitator superfamily (MFS) profile domain-containing protein</fullName>
    </recommendedName>
</protein>
<gene>
    <name evidence="8" type="ORF">A6E15_18605</name>
</gene>
<dbReference type="SUPFAM" id="SSF103473">
    <property type="entry name" value="MFS general substrate transporter"/>
    <property type="match status" value="1"/>
</dbReference>
<evidence type="ECO:0000256" key="5">
    <source>
        <dbReference type="ARBA" id="ARBA00023136"/>
    </source>
</evidence>
<dbReference type="PROSITE" id="PS50850">
    <property type="entry name" value="MFS"/>
    <property type="match status" value="1"/>
</dbReference>
<dbReference type="EMBL" id="LWLN01000002">
    <property type="protein sequence ID" value="OLZ39385.1"/>
    <property type="molecule type" value="Genomic_DNA"/>
</dbReference>
<evidence type="ECO:0000256" key="6">
    <source>
        <dbReference type="SAM" id="Phobius"/>
    </source>
</evidence>
<feature type="transmembrane region" description="Helical" evidence="6">
    <location>
        <begin position="12"/>
        <end position="31"/>
    </location>
</feature>
<dbReference type="AlphaFoldDB" id="A0A1S8ARL9"/>
<name>A0A1S8ARL9_9EURY</name>
<dbReference type="PANTHER" id="PTHR23501">
    <property type="entry name" value="MAJOR FACILITATOR SUPERFAMILY"/>
    <property type="match status" value="1"/>
</dbReference>
<keyword evidence="5 6" id="KW-0472">Membrane</keyword>
<evidence type="ECO:0000259" key="7">
    <source>
        <dbReference type="PROSITE" id="PS50850"/>
    </source>
</evidence>
<evidence type="ECO:0000256" key="2">
    <source>
        <dbReference type="ARBA" id="ARBA00022448"/>
    </source>
</evidence>
<organism evidence="8 9">
    <name type="scientific">Natrinema saccharevitans</name>
    <dbReference type="NCBI Taxonomy" id="301967"/>
    <lineage>
        <taxon>Archaea</taxon>
        <taxon>Methanobacteriati</taxon>
        <taxon>Methanobacteriota</taxon>
        <taxon>Stenosarchaea group</taxon>
        <taxon>Halobacteria</taxon>
        <taxon>Halobacteriales</taxon>
        <taxon>Natrialbaceae</taxon>
        <taxon>Natrinema</taxon>
    </lineage>
</organism>
<keyword evidence="4 6" id="KW-1133">Transmembrane helix</keyword>
<accession>A0A1S8ARL9</accession>
<keyword evidence="2" id="KW-0813">Transport</keyword>
<dbReference type="STRING" id="301967.A6E15_18605"/>
<evidence type="ECO:0000256" key="3">
    <source>
        <dbReference type="ARBA" id="ARBA00022692"/>
    </source>
</evidence>
<dbReference type="InterPro" id="IPR011701">
    <property type="entry name" value="MFS"/>
</dbReference>
<evidence type="ECO:0000256" key="4">
    <source>
        <dbReference type="ARBA" id="ARBA00022989"/>
    </source>
</evidence>
<feature type="transmembrane region" description="Helical" evidence="6">
    <location>
        <begin position="68"/>
        <end position="89"/>
    </location>
</feature>
<feature type="domain" description="Major facilitator superfamily (MFS) profile" evidence="7">
    <location>
        <begin position="1"/>
        <end position="135"/>
    </location>
</feature>
<dbReference type="Proteomes" id="UP000189370">
    <property type="component" value="Unassembled WGS sequence"/>
</dbReference>
<keyword evidence="9" id="KW-1185">Reference proteome</keyword>
<proteinExistence type="predicted"/>
<evidence type="ECO:0000256" key="1">
    <source>
        <dbReference type="ARBA" id="ARBA00004127"/>
    </source>
</evidence>
<sequence>MFGISDTQIGLVITAYTLPGVILTPFIGLLSDRLGRRTVVLPLLLLFGLAGGGIALGPSFRGVLALRLLQGIGGSGLMMLAITLIGDFYGGERRNRVMDINSSSIGIGAATYPLLGGALAAIRWNVPFAFFGLSL</sequence>
<evidence type="ECO:0000313" key="8">
    <source>
        <dbReference type="EMBL" id="OLZ39385.1"/>
    </source>
</evidence>
<dbReference type="Pfam" id="PF07690">
    <property type="entry name" value="MFS_1"/>
    <property type="match status" value="1"/>
</dbReference>
<keyword evidence="3 6" id="KW-0812">Transmembrane</keyword>
<dbReference type="InterPro" id="IPR036259">
    <property type="entry name" value="MFS_trans_sf"/>
</dbReference>
<comment type="caution">
    <text evidence="8">The sequence shown here is derived from an EMBL/GenBank/DDBJ whole genome shotgun (WGS) entry which is preliminary data.</text>
</comment>
<dbReference type="GO" id="GO:0012505">
    <property type="term" value="C:endomembrane system"/>
    <property type="evidence" value="ECO:0007669"/>
    <property type="project" value="UniProtKB-SubCell"/>
</dbReference>
<dbReference type="GO" id="GO:0005886">
    <property type="term" value="C:plasma membrane"/>
    <property type="evidence" value="ECO:0007669"/>
    <property type="project" value="TreeGrafter"/>
</dbReference>
<dbReference type="GO" id="GO:0022857">
    <property type="term" value="F:transmembrane transporter activity"/>
    <property type="evidence" value="ECO:0007669"/>
    <property type="project" value="InterPro"/>
</dbReference>
<feature type="transmembrane region" description="Helical" evidence="6">
    <location>
        <begin position="38"/>
        <end position="56"/>
    </location>
</feature>
<dbReference type="PANTHER" id="PTHR23501:SF191">
    <property type="entry name" value="VACUOLAR BASIC AMINO ACID TRANSPORTER 4"/>
    <property type="match status" value="1"/>
</dbReference>
<reference evidence="9" key="1">
    <citation type="submission" date="2016-04" db="EMBL/GenBank/DDBJ databases">
        <authorList>
            <person name="Chen S.-C."/>
            <person name="Lai M.-C."/>
        </authorList>
    </citation>
    <scope>NUCLEOTIDE SEQUENCE [LARGE SCALE GENOMIC DNA]</scope>
    <source>
        <strain evidence="9">AB14</strain>
    </source>
</reference>
<dbReference type="InterPro" id="IPR020846">
    <property type="entry name" value="MFS_dom"/>
</dbReference>
<dbReference type="Gene3D" id="1.20.1250.20">
    <property type="entry name" value="MFS general substrate transporter like domains"/>
    <property type="match status" value="1"/>
</dbReference>
<evidence type="ECO:0000313" key="9">
    <source>
        <dbReference type="Proteomes" id="UP000189370"/>
    </source>
</evidence>